<evidence type="ECO:0000313" key="5">
    <source>
        <dbReference type="EMBL" id="QIP36680.1"/>
    </source>
</evidence>
<dbReference type="EC" id="3.5.4.2" evidence="4"/>
<feature type="binding site" evidence="4">
    <location>
        <position position="198"/>
    </location>
    <ligand>
        <name>Zn(2+)</name>
        <dbReference type="ChEBI" id="CHEBI:29105"/>
        <note>catalytic</note>
    </ligand>
</feature>
<dbReference type="GO" id="GO:0008270">
    <property type="term" value="F:zinc ion binding"/>
    <property type="evidence" value="ECO:0007669"/>
    <property type="project" value="UniProtKB-UniRule"/>
</dbReference>
<comment type="catalytic activity">
    <reaction evidence="4">
        <text>adenine + H2O + H(+) = hypoxanthine + NH4(+)</text>
        <dbReference type="Rhea" id="RHEA:23688"/>
        <dbReference type="ChEBI" id="CHEBI:15377"/>
        <dbReference type="ChEBI" id="CHEBI:15378"/>
        <dbReference type="ChEBI" id="CHEBI:16708"/>
        <dbReference type="ChEBI" id="CHEBI:17368"/>
        <dbReference type="ChEBI" id="CHEBI:28938"/>
        <dbReference type="EC" id="3.5.4.2"/>
    </reaction>
</comment>
<dbReference type="InterPro" id="IPR032466">
    <property type="entry name" value="Metal_Hydrolase"/>
</dbReference>
<dbReference type="KEGG" id="kre:GWK63_15560"/>
<proteinExistence type="inferred from homology"/>
<comment type="similarity">
    <text evidence="4">Belongs to the metallo-dependent hydrolases superfamily. Adenosine and AMP deaminases family. Adenine deaminase type 2 subfamily.</text>
</comment>
<dbReference type="SUPFAM" id="SSF51556">
    <property type="entry name" value="Metallo-dependent hydrolases"/>
    <property type="match status" value="1"/>
</dbReference>
<evidence type="ECO:0000313" key="6">
    <source>
        <dbReference type="Proteomes" id="UP000502533"/>
    </source>
</evidence>
<organism evidence="5 6">
    <name type="scientific">Komagataeibacter rhaeticus</name>
    <dbReference type="NCBI Taxonomy" id="215221"/>
    <lineage>
        <taxon>Bacteria</taxon>
        <taxon>Pseudomonadati</taxon>
        <taxon>Pseudomonadota</taxon>
        <taxon>Alphaproteobacteria</taxon>
        <taxon>Acetobacterales</taxon>
        <taxon>Acetobacteraceae</taxon>
        <taxon>Komagataeibacter</taxon>
    </lineage>
</organism>
<dbReference type="HAMAP" id="MF_01962">
    <property type="entry name" value="Adenine_deaminase"/>
    <property type="match status" value="1"/>
</dbReference>
<feature type="binding site" evidence="4">
    <location>
        <position position="20"/>
    </location>
    <ligand>
        <name>Zn(2+)</name>
        <dbReference type="ChEBI" id="CHEBI:29105"/>
        <note>catalytic</note>
    </ligand>
</feature>
<evidence type="ECO:0000256" key="1">
    <source>
        <dbReference type="ARBA" id="ARBA00022723"/>
    </source>
</evidence>
<accession>A0A181C572</accession>
<dbReference type="InterPro" id="IPR028892">
    <property type="entry name" value="ADE"/>
</dbReference>
<dbReference type="PANTHER" id="PTHR43114">
    <property type="entry name" value="ADENINE DEAMINASE"/>
    <property type="match status" value="1"/>
</dbReference>
<sequence>MTSASDTFIEALPKAELHVHLEGTLEPGLKIVLARRHGHPLQNRTEEEIRSGYSFHDLPSFLALYYEGMELLNTEQDFYDLCYAYLKKVASQNVLYTEMFFDPQLHTRRGVPFRTVITGLGRARRDAEKDFGIHSQLVMCFIREMSAESADETFTQALPYLSEIVGVGLDSDEKGNPPAKFAHVFQRARDAGLHVTMHCDIDQENTHEHIRQALEDLGSERLDHGLNVLEKPELLKQARERRIPFTVCPFPNMAIRPGSNEKDIRALLDAGLTITINSDDPGYMQSVYITEAMKMARDGAQLTPEELLAISRNAFNAAWIGEGERSTYLDRLDAFARQQGLMVPAA</sequence>
<dbReference type="Proteomes" id="UP000502533">
    <property type="component" value="Chromosome"/>
</dbReference>
<comment type="caution">
    <text evidence="4">Lacks conserved residue(s) required for the propagation of feature annotation.</text>
</comment>
<dbReference type="PANTHER" id="PTHR43114:SF7">
    <property type="entry name" value="ADENOSINE DEAMINASE DOMAIN-CONTAINING PROTEIN"/>
    <property type="match status" value="1"/>
</dbReference>
<dbReference type="AlphaFoldDB" id="A0A181C572"/>
<evidence type="ECO:0000256" key="4">
    <source>
        <dbReference type="HAMAP-Rule" id="MF_01962"/>
    </source>
</evidence>
<dbReference type="Pfam" id="PF00962">
    <property type="entry name" value="A_deaminase"/>
    <property type="match status" value="1"/>
</dbReference>
<name>A0A181C572_9PROT</name>
<dbReference type="GO" id="GO:0006146">
    <property type="term" value="P:adenine catabolic process"/>
    <property type="evidence" value="ECO:0007669"/>
    <property type="project" value="UniProtKB-UniRule"/>
</dbReference>
<dbReference type="GO" id="GO:0000034">
    <property type="term" value="F:adenine deaminase activity"/>
    <property type="evidence" value="ECO:0007669"/>
    <property type="project" value="UniProtKB-UniRule"/>
</dbReference>
<feature type="site" description="Important for catalytic activity" evidence="4">
    <location>
        <position position="224"/>
    </location>
</feature>
<dbReference type="GO" id="GO:0005829">
    <property type="term" value="C:cytosol"/>
    <property type="evidence" value="ECO:0007669"/>
    <property type="project" value="TreeGrafter"/>
</dbReference>
<dbReference type="EMBL" id="CP050139">
    <property type="protein sequence ID" value="QIP36680.1"/>
    <property type="molecule type" value="Genomic_DNA"/>
</dbReference>
<keyword evidence="1 4" id="KW-0479">Metal-binding</keyword>
<evidence type="ECO:0000256" key="3">
    <source>
        <dbReference type="ARBA" id="ARBA00022833"/>
    </source>
</evidence>
<comment type="cofactor">
    <cofactor evidence="4">
        <name>Zn(2+)</name>
        <dbReference type="ChEBI" id="CHEBI:29105"/>
    </cofactor>
    <text evidence="4">Binds 1 zinc ion per subunit.</text>
</comment>
<feature type="binding site" evidence="4">
    <location>
        <position position="279"/>
    </location>
    <ligand>
        <name>Zn(2+)</name>
        <dbReference type="ChEBI" id="CHEBI:29105"/>
        <note>catalytic</note>
    </ligand>
</feature>
<feature type="binding site" evidence="4">
    <location>
        <position position="18"/>
    </location>
    <ligand>
        <name>Zn(2+)</name>
        <dbReference type="ChEBI" id="CHEBI:29105"/>
        <note>catalytic</note>
    </ligand>
</feature>
<keyword evidence="4" id="KW-0546">Nucleotide metabolism</keyword>
<evidence type="ECO:0000256" key="2">
    <source>
        <dbReference type="ARBA" id="ARBA00022801"/>
    </source>
</evidence>
<dbReference type="InterPro" id="IPR006330">
    <property type="entry name" value="Ado/ade_deaminase"/>
</dbReference>
<feature type="binding site" evidence="4">
    <location>
        <position position="280"/>
    </location>
    <ligand>
        <name>substrate</name>
    </ligand>
</feature>
<dbReference type="GO" id="GO:0009117">
    <property type="term" value="P:nucleotide metabolic process"/>
    <property type="evidence" value="ECO:0007669"/>
    <property type="project" value="UniProtKB-KW"/>
</dbReference>
<dbReference type="Gene3D" id="3.20.20.140">
    <property type="entry name" value="Metal-dependent hydrolases"/>
    <property type="match status" value="1"/>
</dbReference>
<gene>
    <name evidence="5" type="primary">add</name>
    <name evidence="5" type="ORF">GWK63_15560</name>
</gene>
<keyword evidence="6" id="KW-1185">Reference proteome</keyword>
<dbReference type="GeneID" id="85023583"/>
<comment type="function">
    <text evidence="4">Catalyzes the hydrolytic deamination of adenine to hypoxanthine. Plays an important role in the purine salvage pathway and in nitrogen catabolism.</text>
</comment>
<keyword evidence="3 4" id="KW-0862">Zinc</keyword>
<reference evidence="5 6" key="1">
    <citation type="submission" date="2020-03" db="EMBL/GenBank/DDBJ databases">
        <title>Isolation of cellulose-producing strains, genome characterization and application of the synthesized cellulose films as an economical and sustainable material for piezoelectric sensor construction.</title>
        <authorList>
            <person name="Mangayil R.K."/>
        </authorList>
    </citation>
    <scope>NUCLEOTIDE SEQUENCE [LARGE SCALE GENOMIC DNA]</scope>
    <source>
        <strain evidence="5 6">ENS 9a1a</strain>
    </source>
</reference>
<dbReference type="InterPro" id="IPR001365">
    <property type="entry name" value="A_deaminase_dom"/>
</dbReference>
<dbReference type="GO" id="GO:0043103">
    <property type="term" value="P:hypoxanthine salvage"/>
    <property type="evidence" value="ECO:0007669"/>
    <property type="project" value="UniProtKB-UniRule"/>
</dbReference>
<protein>
    <recommendedName>
        <fullName evidence="4">Adenine deaminase</fullName>
        <shortName evidence="4">ADE</shortName>
        <ecNumber evidence="4">3.5.4.2</ecNumber>
    </recommendedName>
    <alternativeName>
        <fullName evidence="4">Adenine aminohydrolase</fullName>
        <shortName evidence="4">AAH</shortName>
    </alternativeName>
</protein>
<keyword evidence="2 4" id="KW-0378">Hydrolase</keyword>
<dbReference type="NCBIfam" id="TIGR01430">
    <property type="entry name" value="aden_deam"/>
    <property type="match status" value="1"/>
</dbReference>
<dbReference type="RefSeq" id="WP_039999004.1">
    <property type="nucleotide sequence ID" value="NZ_CALMTF010000128.1"/>
</dbReference>